<reference evidence="6" key="1">
    <citation type="submission" date="2016-10" db="EMBL/GenBank/DDBJ databases">
        <authorList>
            <person name="Varghese N."/>
            <person name="Submissions S."/>
        </authorList>
    </citation>
    <scope>NUCLEOTIDE SEQUENCE [LARGE SCALE GENOMIC DNA]</scope>
    <source>
        <strain evidence="6">CGMCC 1.10121</strain>
    </source>
</reference>
<evidence type="ECO:0000256" key="3">
    <source>
        <dbReference type="SAM" id="MobiDB-lite"/>
    </source>
</evidence>
<keyword evidence="6" id="KW-1185">Reference proteome</keyword>
<evidence type="ECO:0000313" key="5">
    <source>
        <dbReference type="EMBL" id="SEO21752.1"/>
    </source>
</evidence>
<dbReference type="PANTHER" id="PTHR11527">
    <property type="entry name" value="HEAT-SHOCK PROTEIN 20 FAMILY MEMBER"/>
    <property type="match status" value="1"/>
</dbReference>
<evidence type="ECO:0000313" key="6">
    <source>
        <dbReference type="Proteomes" id="UP000199126"/>
    </source>
</evidence>
<dbReference type="Pfam" id="PF00011">
    <property type="entry name" value="HSP20"/>
    <property type="match status" value="1"/>
</dbReference>
<accession>A0A1H8MWQ0</accession>
<proteinExistence type="inferred from homology"/>
<dbReference type="EMBL" id="FODV01000001">
    <property type="protein sequence ID" value="SEO21752.1"/>
    <property type="molecule type" value="Genomic_DNA"/>
</dbReference>
<feature type="compositionally biased region" description="Basic and acidic residues" evidence="3">
    <location>
        <begin position="90"/>
        <end position="99"/>
    </location>
</feature>
<feature type="region of interest" description="Disordered" evidence="3">
    <location>
        <begin position="77"/>
        <end position="111"/>
    </location>
</feature>
<evidence type="ECO:0000256" key="1">
    <source>
        <dbReference type="PROSITE-ProRule" id="PRU00285"/>
    </source>
</evidence>
<comment type="similarity">
    <text evidence="1 2">Belongs to the small heat shock protein (HSP20) family.</text>
</comment>
<dbReference type="OrthoDB" id="198277at2157"/>
<evidence type="ECO:0000259" key="4">
    <source>
        <dbReference type="PROSITE" id="PS01031"/>
    </source>
</evidence>
<dbReference type="RefSeq" id="WP_089820549.1">
    <property type="nucleotide sequence ID" value="NZ_FODV01000001.1"/>
</dbReference>
<dbReference type="AlphaFoldDB" id="A0A1H8MWQ0"/>
<dbReference type="InterPro" id="IPR031107">
    <property type="entry name" value="Small_HSP"/>
</dbReference>
<evidence type="ECO:0000256" key="2">
    <source>
        <dbReference type="RuleBase" id="RU003616"/>
    </source>
</evidence>
<feature type="domain" description="SHSP" evidence="4">
    <location>
        <begin position="34"/>
        <end position="145"/>
    </location>
</feature>
<dbReference type="Proteomes" id="UP000199126">
    <property type="component" value="Unassembled WGS sequence"/>
</dbReference>
<protein>
    <submittedName>
        <fullName evidence="5">HSP20 family protein</fullName>
    </submittedName>
</protein>
<dbReference type="InterPro" id="IPR002068">
    <property type="entry name" value="A-crystallin/Hsp20_dom"/>
</dbReference>
<gene>
    <name evidence="5" type="ORF">SAMN04487948_101146</name>
</gene>
<dbReference type="InterPro" id="IPR008978">
    <property type="entry name" value="HSP20-like_chaperone"/>
</dbReference>
<dbReference type="Gene3D" id="2.60.40.790">
    <property type="match status" value="1"/>
</dbReference>
<sequence length="145" mass="16868">MTSTNPFRDVERMFERMSRQFDQMPWAHREEWDDLSSTEGIQIDLADHDDEFVVTADLPGFGKDDIDVQCSDSRVTIQAEHTEETEEREENYLRQERSQRSMRRTLTLPDPVDAEAVTATYNNGVLTLTLPKTEPDETSRQIDIE</sequence>
<dbReference type="SUPFAM" id="SSF49764">
    <property type="entry name" value="HSP20-like chaperones"/>
    <property type="match status" value="1"/>
</dbReference>
<name>A0A1H8MWQ0_9EURY</name>
<dbReference type="CDD" id="cd06464">
    <property type="entry name" value="ACD_sHsps-like"/>
    <property type="match status" value="1"/>
</dbReference>
<organism evidence="5 6">
    <name type="scientific">Halogranum amylolyticum</name>
    <dbReference type="NCBI Taxonomy" id="660520"/>
    <lineage>
        <taxon>Archaea</taxon>
        <taxon>Methanobacteriati</taxon>
        <taxon>Methanobacteriota</taxon>
        <taxon>Stenosarchaea group</taxon>
        <taxon>Halobacteria</taxon>
        <taxon>Halobacteriales</taxon>
        <taxon>Haloferacaceae</taxon>
    </lineage>
</organism>
<dbReference type="PROSITE" id="PS01031">
    <property type="entry name" value="SHSP"/>
    <property type="match status" value="1"/>
</dbReference>